<protein>
    <submittedName>
        <fullName evidence="2">Aste57867_1297 protein</fullName>
    </submittedName>
</protein>
<evidence type="ECO:0000313" key="2">
    <source>
        <dbReference type="EMBL" id="VFT78516.1"/>
    </source>
</evidence>
<gene>
    <name evidence="2" type="primary">Aste57867_1297</name>
    <name evidence="1" type="ORF">As57867_001296</name>
    <name evidence="2" type="ORF">ASTE57867_1297</name>
</gene>
<reference evidence="2 3" key="1">
    <citation type="submission" date="2019-03" db="EMBL/GenBank/DDBJ databases">
        <authorList>
            <person name="Gaulin E."/>
            <person name="Dumas B."/>
        </authorList>
    </citation>
    <scope>NUCLEOTIDE SEQUENCE [LARGE SCALE GENOMIC DNA]</scope>
    <source>
        <strain evidence="2">CBS 568.67</strain>
    </source>
</reference>
<dbReference type="AlphaFoldDB" id="A0A485K644"/>
<evidence type="ECO:0000313" key="3">
    <source>
        <dbReference type="Proteomes" id="UP000332933"/>
    </source>
</evidence>
<dbReference type="EMBL" id="CAADRA010000096">
    <property type="protein sequence ID" value="VFT78516.1"/>
    <property type="molecule type" value="Genomic_DNA"/>
</dbReference>
<sequence length="255" mass="28619">MALIKIHTPDQKLSEKKEFERFDTSIETDLAVVIYSGALDSKYNDPLCLIRFCHIQWFVCTRALLPRRRICLPLARRGSSASVYAIDASTPLVASTTPFRVYVWDVNLAEFSLGHSFSCLNEGCGSSTQDFSNPVHVPTHGTYSVVVLCSDFPCGVQWNVGFSQPIDIPAEIMHGDTSRRQLVETNGCIVTDASISTGYTDWILAYACKSATVGQVLGKVESEYFTVKSINNDYFRVMNMDNTNYQLFVNYDSRW</sequence>
<name>A0A485K644_9STRA</name>
<accession>A0A485K644</accession>
<reference evidence="1" key="2">
    <citation type="submission" date="2019-06" db="EMBL/GenBank/DDBJ databases">
        <title>Genomics analysis of Aphanomyces spp. identifies a new class of oomycete effector associated with host adaptation.</title>
        <authorList>
            <person name="Gaulin E."/>
        </authorList>
    </citation>
    <scope>NUCLEOTIDE SEQUENCE</scope>
    <source>
        <strain evidence="1">CBS 578.67</strain>
    </source>
</reference>
<proteinExistence type="predicted"/>
<dbReference type="EMBL" id="VJMH01000096">
    <property type="protein sequence ID" value="KAF0719067.1"/>
    <property type="molecule type" value="Genomic_DNA"/>
</dbReference>
<organism evidence="2 3">
    <name type="scientific">Aphanomyces stellatus</name>
    <dbReference type="NCBI Taxonomy" id="120398"/>
    <lineage>
        <taxon>Eukaryota</taxon>
        <taxon>Sar</taxon>
        <taxon>Stramenopiles</taxon>
        <taxon>Oomycota</taxon>
        <taxon>Saprolegniomycetes</taxon>
        <taxon>Saprolegniales</taxon>
        <taxon>Verrucalvaceae</taxon>
        <taxon>Aphanomyces</taxon>
    </lineage>
</organism>
<evidence type="ECO:0000313" key="1">
    <source>
        <dbReference type="EMBL" id="KAF0719067.1"/>
    </source>
</evidence>
<dbReference type="Proteomes" id="UP000332933">
    <property type="component" value="Unassembled WGS sequence"/>
</dbReference>
<keyword evidence="3" id="KW-1185">Reference proteome</keyword>